<evidence type="ECO:0000313" key="1">
    <source>
        <dbReference type="EMBL" id="GLQ55085.1"/>
    </source>
</evidence>
<sequence length="110" mass="11967">MHHLDPELRSCIDACTACHQTCLATAMGHCLELGGEHVAREHFTLMITCAEICQTAATFMLIGSPRHKRICAECAEICAECAADCERLGDMDECVTACRDCAESCRKMAA</sequence>
<dbReference type="EMBL" id="BSNS01000011">
    <property type="protein sequence ID" value="GLQ55085.1"/>
    <property type="molecule type" value="Genomic_DNA"/>
</dbReference>
<accession>A0ABQ5W4T4</accession>
<dbReference type="Proteomes" id="UP001156691">
    <property type="component" value="Unassembled WGS sequence"/>
</dbReference>
<dbReference type="PANTHER" id="PTHR37310:SF1">
    <property type="entry name" value="CYTOPLASMIC PROTEIN"/>
    <property type="match status" value="1"/>
</dbReference>
<evidence type="ECO:0000313" key="2">
    <source>
        <dbReference type="Proteomes" id="UP001156691"/>
    </source>
</evidence>
<dbReference type="RefSeq" id="WP_284340523.1">
    <property type="nucleotide sequence ID" value="NZ_BSNS01000011.1"/>
</dbReference>
<proteinExistence type="predicted"/>
<reference evidence="2" key="1">
    <citation type="journal article" date="2019" name="Int. J. Syst. Evol. Microbiol.">
        <title>The Global Catalogue of Microorganisms (GCM) 10K type strain sequencing project: providing services to taxonomists for standard genome sequencing and annotation.</title>
        <authorList>
            <consortium name="The Broad Institute Genomics Platform"/>
            <consortium name="The Broad Institute Genome Sequencing Center for Infectious Disease"/>
            <person name="Wu L."/>
            <person name="Ma J."/>
        </authorList>
    </citation>
    <scope>NUCLEOTIDE SEQUENCE [LARGE SCALE GENOMIC DNA]</scope>
    <source>
        <strain evidence="2">NBRC 112416</strain>
    </source>
</reference>
<name>A0ABQ5W4T4_9HYPH</name>
<dbReference type="Gene3D" id="1.20.1270.360">
    <property type="match status" value="1"/>
</dbReference>
<dbReference type="InterPro" id="IPR005560">
    <property type="entry name" value="Csp_YhjQ"/>
</dbReference>
<comment type="caution">
    <text evidence="1">The sequence shown here is derived from an EMBL/GenBank/DDBJ whole genome shotgun (WGS) entry which is preliminary data.</text>
</comment>
<keyword evidence="2" id="KW-1185">Reference proteome</keyword>
<organism evidence="1 2">
    <name type="scientific">Devosia nitrariae</name>
    <dbReference type="NCBI Taxonomy" id="2071872"/>
    <lineage>
        <taxon>Bacteria</taxon>
        <taxon>Pseudomonadati</taxon>
        <taxon>Pseudomonadota</taxon>
        <taxon>Alphaproteobacteria</taxon>
        <taxon>Hyphomicrobiales</taxon>
        <taxon>Devosiaceae</taxon>
        <taxon>Devosia</taxon>
    </lineage>
</organism>
<protein>
    <submittedName>
        <fullName evidence="1">Ferredoxin</fullName>
    </submittedName>
</protein>
<dbReference type="PANTHER" id="PTHR37310">
    <property type="entry name" value="CYTOPLASMIC PROTEIN-RELATED"/>
    <property type="match status" value="1"/>
</dbReference>
<gene>
    <name evidence="1" type="ORF">GCM10010862_23440</name>
</gene>
<dbReference type="Pfam" id="PF03860">
    <property type="entry name" value="Csp"/>
    <property type="match status" value="1"/>
</dbReference>
<dbReference type="CDD" id="cd08026">
    <property type="entry name" value="DUF326"/>
    <property type="match status" value="1"/>
</dbReference>
<dbReference type="InterPro" id="IPR044543">
    <property type="entry name" value="YHJQ-like"/>
</dbReference>